<dbReference type="InterPro" id="IPR008183">
    <property type="entry name" value="Aldose_1/G6P_1-epimerase"/>
</dbReference>
<dbReference type="PANTHER" id="PTHR10091:SF0">
    <property type="entry name" value="GALACTOSE MUTAROTASE"/>
    <property type="match status" value="1"/>
</dbReference>
<evidence type="ECO:0000313" key="2">
    <source>
        <dbReference type="Proteomes" id="UP000228758"/>
    </source>
</evidence>
<dbReference type="EMBL" id="PGFF01000001">
    <property type="protein sequence ID" value="PJJ73082.1"/>
    <property type="molecule type" value="Genomic_DNA"/>
</dbReference>
<dbReference type="CDD" id="cd09022">
    <property type="entry name" value="Aldose_epim_Ec_YihR"/>
    <property type="match status" value="1"/>
</dbReference>
<dbReference type="GO" id="GO:0033499">
    <property type="term" value="P:galactose catabolic process via UDP-galactose, Leloir pathway"/>
    <property type="evidence" value="ECO:0007669"/>
    <property type="project" value="TreeGrafter"/>
</dbReference>
<evidence type="ECO:0000313" key="1">
    <source>
        <dbReference type="EMBL" id="PJJ73082.1"/>
    </source>
</evidence>
<accession>A0A2M9CMF6</accession>
<comment type="caution">
    <text evidence="1">The sequence shown here is derived from an EMBL/GenBank/DDBJ whole genome shotgun (WGS) entry which is preliminary data.</text>
</comment>
<dbReference type="Gene3D" id="2.70.98.10">
    <property type="match status" value="1"/>
</dbReference>
<dbReference type="GO" id="GO:0004034">
    <property type="term" value="F:aldose 1-epimerase activity"/>
    <property type="evidence" value="ECO:0007669"/>
    <property type="project" value="TreeGrafter"/>
</dbReference>
<reference evidence="1 2" key="1">
    <citation type="submission" date="2017-11" db="EMBL/GenBank/DDBJ databases">
        <title>Genomic Encyclopedia of Archaeal and Bacterial Type Strains, Phase II (KMG-II): From Individual Species to Whole Genera.</title>
        <authorList>
            <person name="Goeker M."/>
        </authorList>
    </citation>
    <scope>NUCLEOTIDE SEQUENCE [LARGE SCALE GENOMIC DNA]</scope>
    <source>
        <strain evidence="1 2">DSM 27393</strain>
    </source>
</reference>
<dbReference type="InterPro" id="IPR011013">
    <property type="entry name" value="Gal_mutarotase_sf_dom"/>
</dbReference>
<dbReference type="InterPro" id="IPR037480">
    <property type="entry name" value="YihR-like"/>
</dbReference>
<sequence>MRAVTGEQYTLERGGVRATIAGVGATLRELSIDGTDLTEPFGPDVRPPFSNGAVLVPWPNRVKDGIWVHDGEELQLDLTEPHRHNALHGLLRDRPYEVVDRSAEAITLAATVFPTRGWPFLLDTTVRYELVDDGLRVTHGVTNASEARAPYAVGTHPFFTIGGVPTEDLVLTVHASTRFETDDRLNPTGEVPVEGTDYDFRSGRLLGGTFLDDAFGGVSSVDGASASLQAADGRRVSLLQDDTVWPYVQVFTTPIFPKGGGKGTAIAIEPMTAPPNALNSGQSLIWLDAGESWHGSWGVRYSA</sequence>
<dbReference type="SUPFAM" id="SSF74650">
    <property type="entry name" value="Galactose mutarotase-like"/>
    <property type="match status" value="1"/>
</dbReference>
<proteinExistence type="predicted"/>
<dbReference type="RefSeq" id="WP_100365209.1">
    <property type="nucleotide sequence ID" value="NZ_PGFF01000001.1"/>
</dbReference>
<dbReference type="InterPro" id="IPR014718">
    <property type="entry name" value="GH-type_carb-bd"/>
</dbReference>
<dbReference type="Proteomes" id="UP000228758">
    <property type="component" value="Unassembled WGS sequence"/>
</dbReference>
<dbReference type="GO" id="GO:0030246">
    <property type="term" value="F:carbohydrate binding"/>
    <property type="evidence" value="ECO:0007669"/>
    <property type="project" value="InterPro"/>
</dbReference>
<dbReference type="GO" id="GO:0006006">
    <property type="term" value="P:glucose metabolic process"/>
    <property type="evidence" value="ECO:0007669"/>
    <property type="project" value="TreeGrafter"/>
</dbReference>
<name>A0A2M9CMF6_9MICO</name>
<dbReference type="AlphaFoldDB" id="A0A2M9CMF6"/>
<organism evidence="1 2">
    <name type="scientific">Diaminobutyricimonas aerilata</name>
    <dbReference type="NCBI Taxonomy" id="1162967"/>
    <lineage>
        <taxon>Bacteria</taxon>
        <taxon>Bacillati</taxon>
        <taxon>Actinomycetota</taxon>
        <taxon>Actinomycetes</taxon>
        <taxon>Micrococcales</taxon>
        <taxon>Microbacteriaceae</taxon>
        <taxon>Diaminobutyricimonas</taxon>
    </lineage>
</organism>
<protein>
    <submittedName>
        <fullName evidence="1">Aldose 1-epimerase</fullName>
    </submittedName>
</protein>
<keyword evidence="2" id="KW-1185">Reference proteome</keyword>
<dbReference type="Pfam" id="PF01263">
    <property type="entry name" value="Aldose_epim"/>
    <property type="match status" value="1"/>
</dbReference>
<dbReference type="PANTHER" id="PTHR10091">
    <property type="entry name" value="ALDOSE-1-EPIMERASE"/>
    <property type="match status" value="1"/>
</dbReference>
<dbReference type="OrthoDB" id="4739604at2"/>
<gene>
    <name evidence="1" type="ORF">CLV46_2665</name>
</gene>